<evidence type="ECO:0000313" key="3">
    <source>
        <dbReference type="EMBL" id="KAF1805063.1"/>
    </source>
</evidence>
<keyword evidence="1" id="KW-1133">Transmembrane helix</keyword>
<feature type="signal peptide" evidence="2">
    <location>
        <begin position="1"/>
        <end position="17"/>
    </location>
</feature>
<protein>
    <submittedName>
        <fullName evidence="3">Uncharacterized protein</fullName>
    </submittedName>
</protein>
<gene>
    <name evidence="3" type="ORF">FB192DRAFT_1360932</name>
</gene>
<dbReference type="Proteomes" id="UP000469890">
    <property type="component" value="Unassembled WGS sequence"/>
</dbReference>
<dbReference type="EMBL" id="JAAECE010000002">
    <property type="protein sequence ID" value="KAF1805063.1"/>
    <property type="molecule type" value="Genomic_DNA"/>
</dbReference>
<organism evidence="3 4">
    <name type="scientific">Mucor circinelloides f. lusitanicus</name>
    <name type="common">Mucor racemosus var. lusitanicus</name>
    <dbReference type="NCBI Taxonomy" id="29924"/>
    <lineage>
        <taxon>Eukaryota</taxon>
        <taxon>Fungi</taxon>
        <taxon>Fungi incertae sedis</taxon>
        <taxon>Mucoromycota</taxon>
        <taxon>Mucoromycotina</taxon>
        <taxon>Mucoromycetes</taxon>
        <taxon>Mucorales</taxon>
        <taxon>Mucorineae</taxon>
        <taxon>Mucoraceae</taxon>
        <taxon>Mucor</taxon>
    </lineage>
</organism>
<keyword evidence="2" id="KW-0732">Signal</keyword>
<reference evidence="3 4" key="1">
    <citation type="submission" date="2019-09" db="EMBL/GenBank/DDBJ databases">
        <authorList>
            <consortium name="DOE Joint Genome Institute"/>
            <person name="Mondo S.J."/>
            <person name="Navarro-Mendoza M.I."/>
            <person name="Perez-Arques C."/>
            <person name="Panchal S."/>
            <person name="Nicolas F.E."/>
            <person name="Ganguly P."/>
            <person name="Pangilinan J."/>
            <person name="Grigoriev I."/>
            <person name="Heitman J."/>
            <person name="Sanya K."/>
            <person name="Garre V."/>
        </authorList>
    </citation>
    <scope>NUCLEOTIDE SEQUENCE [LARGE SCALE GENOMIC DNA]</scope>
    <source>
        <strain evidence="3 4">MU402</strain>
    </source>
</reference>
<feature type="chain" id="PRO_5034150270" evidence="2">
    <location>
        <begin position="18"/>
        <end position="63"/>
    </location>
</feature>
<feature type="transmembrane region" description="Helical" evidence="1">
    <location>
        <begin position="28"/>
        <end position="50"/>
    </location>
</feature>
<evidence type="ECO:0000256" key="2">
    <source>
        <dbReference type="SAM" id="SignalP"/>
    </source>
</evidence>
<proteinExistence type="predicted"/>
<evidence type="ECO:0000256" key="1">
    <source>
        <dbReference type="SAM" id="Phobius"/>
    </source>
</evidence>
<dbReference type="AlphaFoldDB" id="A0A8H4BP70"/>
<sequence length="63" mass="6930">MMYLLMHLLLYCGVVLHSFCSSSITSSVILVVLVLLLLMPSCYVLSLSFYGSLSHNPLFSLCG</sequence>
<name>A0A8H4BP70_MUCCL</name>
<comment type="caution">
    <text evidence="3">The sequence shown here is derived from an EMBL/GenBank/DDBJ whole genome shotgun (WGS) entry which is preliminary data.</text>
</comment>
<keyword evidence="1" id="KW-0472">Membrane</keyword>
<evidence type="ECO:0000313" key="4">
    <source>
        <dbReference type="Proteomes" id="UP000469890"/>
    </source>
</evidence>
<keyword evidence="1" id="KW-0812">Transmembrane</keyword>
<accession>A0A8H4BP70</accession>